<evidence type="ECO:0000256" key="8">
    <source>
        <dbReference type="RuleBase" id="RU363037"/>
    </source>
</evidence>
<feature type="binding site" evidence="7">
    <location>
        <position position="106"/>
    </location>
    <ligand>
        <name>Zn(2+)</name>
        <dbReference type="ChEBI" id="CHEBI:29105"/>
    </ligand>
</feature>
<evidence type="ECO:0000259" key="9">
    <source>
        <dbReference type="Pfam" id="PF00749"/>
    </source>
</evidence>
<dbReference type="GO" id="GO:0008270">
    <property type="term" value="F:zinc ion binding"/>
    <property type="evidence" value="ECO:0007669"/>
    <property type="project" value="UniProtKB-UniRule"/>
</dbReference>
<dbReference type="Pfam" id="PF00749">
    <property type="entry name" value="tRNA-synt_1c"/>
    <property type="match status" value="1"/>
</dbReference>
<keyword evidence="1 7" id="KW-0436">Ligase</keyword>
<dbReference type="HAMAP" id="MF_01428">
    <property type="entry name" value="Glu_Q_tRNA_synth"/>
    <property type="match status" value="1"/>
</dbReference>
<proteinExistence type="inferred from homology"/>
<dbReference type="GO" id="GO:0006400">
    <property type="term" value="P:tRNA modification"/>
    <property type="evidence" value="ECO:0007669"/>
    <property type="project" value="InterPro"/>
</dbReference>
<keyword evidence="4 7" id="KW-0862">Zinc</keyword>
<feature type="short sequence motif" description="'KMSKS' region" evidence="7">
    <location>
        <begin position="234"/>
        <end position="238"/>
    </location>
</feature>
<dbReference type="InterPro" id="IPR000924">
    <property type="entry name" value="Glu/Gln-tRNA-synth"/>
</dbReference>
<dbReference type="PRINTS" id="PR00987">
    <property type="entry name" value="TRNASYNTHGLU"/>
</dbReference>
<dbReference type="GO" id="GO:0005524">
    <property type="term" value="F:ATP binding"/>
    <property type="evidence" value="ECO:0007669"/>
    <property type="project" value="UniProtKB-KW"/>
</dbReference>
<comment type="cofactor">
    <cofactor evidence="7">
        <name>Zn(2+)</name>
        <dbReference type="ChEBI" id="CHEBI:29105"/>
    </cofactor>
    <text evidence="7">Binds 1 zinc ion per subunit.</text>
</comment>
<dbReference type="EC" id="6.1.1.-" evidence="7"/>
<organism evidence="10 11">
    <name type="scientific">OM182 bacterium</name>
    <dbReference type="NCBI Taxonomy" id="2510334"/>
    <lineage>
        <taxon>Bacteria</taxon>
        <taxon>Pseudomonadati</taxon>
        <taxon>Pseudomonadota</taxon>
        <taxon>Gammaproteobacteria</taxon>
        <taxon>OMG group</taxon>
        <taxon>OM182 clade</taxon>
    </lineage>
</organism>
<evidence type="ECO:0000313" key="10">
    <source>
        <dbReference type="EMBL" id="RZO77046.1"/>
    </source>
</evidence>
<evidence type="ECO:0000256" key="2">
    <source>
        <dbReference type="ARBA" id="ARBA00022723"/>
    </source>
</evidence>
<evidence type="ECO:0000256" key="3">
    <source>
        <dbReference type="ARBA" id="ARBA00022741"/>
    </source>
</evidence>
<dbReference type="InterPro" id="IPR020058">
    <property type="entry name" value="Glu/Gln-tRNA-synth_Ib_cat-dom"/>
</dbReference>
<feature type="binding site" evidence="7">
    <location>
        <begin position="14"/>
        <end position="18"/>
    </location>
    <ligand>
        <name>L-glutamate</name>
        <dbReference type="ChEBI" id="CHEBI:29985"/>
    </ligand>
</feature>
<comment type="similarity">
    <text evidence="7">Belongs to the class-I aminoacyl-tRNA synthetase family. GluQ subfamily.</text>
</comment>
<keyword evidence="5 7" id="KW-0067">ATP-binding</keyword>
<dbReference type="GO" id="GO:0006424">
    <property type="term" value="P:glutamyl-tRNA aminoacylation"/>
    <property type="evidence" value="ECO:0007669"/>
    <property type="project" value="InterPro"/>
</dbReference>
<keyword evidence="2 7" id="KW-0479">Metal-binding</keyword>
<evidence type="ECO:0000313" key="11">
    <source>
        <dbReference type="Proteomes" id="UP000320404"/>
    </source>
</evidence>
<dbReference type="Proteomes" id="UP000320404">
    <property type="component" value="Unassembled WGS sequence"/>
</dbReference>
<keyword evidence="6 7" id="KW-0030">Aminoacyl-tRNA synthetase</keyword>
<accession>A0A520S3N1</accession>
<evidence type="ECO:0000256" key="6">
    <source>
        <dbReference type="ARBA" id="ARBA00023146"/>
    </source>
</evidence>
<feature type="binding site" evidence="7">
    <location>
        <position position="50"/>
    </location>
    <ligand>
        <name>L-glutamate</name>
        <dbReference type="ChEBI" id="CHEBI:29985"/>
    </ligand>
</feature>
<evidence type="ECO:0000256" key="1">
    <source>
        <dbReference type="ARBA" id="ARBA00022598"/>
    </source>
</evidence>
<dbReference type="NCBIfam" id="NF004314">
    <property type="entry name" value="PRK05710.1-3"/>
    <property type="match status" value="1"/>
</dbReference>
<dbReference type="PANTHER" id="PTHR43311">
    <property type="entry name" value="GLUTAMATE--TRNA LIGASE"/>
    <property type="match status" value="1"/>
</dbReference>
<evidence type="ECO:0000256" key="5">
    <source>
        <dbReference type="ARBA" id="ARBA00022840"/>
    </source>
</evidence>
<comment type="caution">
    <text evidence="10">The sequence shown here is derived from an EMBL/GenBank/DDBJ whole genome shotgun (WGS) entry which is preliminary data.</text>
</comment>
<dbReference type="InterPro" id="IPR049940">
    <property type="entry name" value="GluQ/Sye"/>
</dbReference>
<evidence type="ECO:0000256" key="7">
    <source>
        <dbReference type="HAMAP-Rule" id="MF_01428"/>
    </source>
</evidence>
<reference evidence="10 11" key="1">
    <citation type="submission" date="2019-02" db="EMBL/GenBank/DDBJ databases">
        <title>Prokaryotic population dynamics and viral predation in marine succession experiment using metagenomics: the confinement effect.</title>
        <authorList>
            <person name="Haro-Moreno J.M."/>
            <person name="Rodriguez-Valera F."/>
            <person name="Lopez-Perez M."/>
        </authorList>
    </citation>
    <scope>NUCLEOTIDE SEQUENCE [LARGE SCALE GENOMIC DNA]</scope>
    <source>
        <strain evidence="10">MED-G158</strain>
    </source>
</reference>
<dbReference type="PANTHER" id="PTHR43311:SF1">
    <property type="entry name" value="GLUTAMYL-Q TRNA(ASP) SYNTHETASE"/>
    <property type="match status" value="1"/>
</dbReference>
<dbReference type="EMBL" id="SHAH01000020">
    <property type="protein sequence ID" value="RZO77046.1"/>
    <property type="molecule type" value="Genomic_DNA"/>
</dbReference>
<feature type="domain" description="Glutamyl/glutaminyl-tRNA synthetase class Ib catalytic" evidence="9">
    <location>
        <begin position="14"/>
        <end position="247"/>
    </location>
</feature>
<keyword evidence="3 7" id="KW-0547">Nucleotide-binding</keyword>
<dbReference type="GO" id="GO:0005829">
    <property type="term" value="C:cytosol"/>
    <property type="evidence" value="ECO:0007669"/>
    <property type="project" value="TreeGrafter"/>
</dbReference>
<dbReference type="InterPro" id="IPR014729">
    <property type="entry name" value="Rossmann-like_a/b/a_fold"/>
</dbReference>
<feature type="binding site" evidence="7">
    <location>
        <position position="196"/>
    </location>
    <ligand>
        <name>L-glutamate</name>
        <dbReference type="ChEBI" id="CHEBI:29985"/>
    </ligand>
</feature>
<feature type="binding site" evidence="7">
    <location>
        <position position="178"/>
    </location>
    <ligand>
        <name>L-glutamate</name>
        <dbReference type="ChEBI" id="CHEBI:29985"/>
    </ligand>
</feature>
<name>A0A520S3N1_9GAMM</name>
<feature type="binding site" evidence="7">
    <location>
        <position position="237"/>
    </location>
    <ligand>
        <name>ATP</name>
        <dbReference type="ChEBI" id="CHEBI:30616"/>
    </ligand>
</feature>
<dbReference type="NCBIfam" id="TIGR03838">
    <property type="entry name" value="queuosine_YadB"/>
    <property type="match status" value="1"/>
</dbReference>
<dbReference type="AlphaFoldDB" id="A0A520S3N1"/>
<dbReference type="GO" id="GO:0004818">
    <property type="term" value="F:glutamate-tRNA ligase activity"/>
    <property type="evidence" value="ECO:0007669"/>
    <property type="project" value="TreeGrafter"/>
</dbReference>
<feature type="binding site" evidence="7">
    <location>
        <position position="108"/>
    </location>
    <ligand>
        <name>Zn(2+)</name>
        <dbReference type="ChEBI" id="CHEBI:29105"/>
    </ligand>
</feature>
<comment type="function">
    <text evidence="7">Catalyzes the tRNA-independent activation of glutamate in presence of ATP and the subsequent transfer of glutamate onto a tRNA(Asp). Glutamate is transferred on the 2-amino-5-(4,5-dihydroxy-2-cyclopenten-1-yl) moiety of the queuosine in the wobble position of the QUC anticodon.</text>
</comment>
<feature type="binding site" evidence="7">
    <location>
        <position position="124"/>
    </location>
    <ligand>
        <name>Zn(2+)</name>
        <dbReference type="ChEBI" id="CHEBI:29105"/>
    </ligand>
</feature>
<sequence>MNDYPPQPISYVGRFAPSPTGPLHFGSLVAALASYFDARSNKGTWLVRMEDLDPPREPPGTDALILEQLHILGLEWDGEVLYQSSRLDAYRATLERLKATGLCFSCDCTRPRIKSIGGIYDGRCRYRKLPFNSGLATRVKTDKNLYEFEDAIQGNYSQILEQDIGDFTLLRKDGLFAYQLAVVVDDADQGINHVVRGYDLLESTPRQIYLQQLLGFLTPQYAHVPVVVNEQGQKLSKQHFADSIDVQAASTVLHNAMRFLGLRPAKAQISEPPADLLAWGIDNWDIQAVPKLANIPMHAAH</sequence>
<feature type="short sequence motif" description="'HIGH' region" evidence="7">
    <location>
        <begin position="17"/>
        <end position="27"/>
    </location>
</feature>
<feature type="binding site" evidence="7">
    <location>
        <position position="120"/>
    </location>
    <ligand>
        <name>Zn(2+)</name>
        <dbReference type="ChEBI" id="CHEBI:29105"/>
    </ligand>
</feature>
<evidence type="ECO:0000256" key="4">
    <source>
        <dbReference type="ARBA" id="ARBA00022833"/>
    </source>
</evidence>
<gene>
    <name evidence="7" type="primary">gluQ</name>
    <name evidence="10" type="ORF">EVA69_02285</name>
</gene>
<keyword evidence="8" id="KW-0648">Protein biosynthesis</keyword>
<protein>
    <recommendedName>
        <fullName evidence="7">Glutamyl-Q tRNA(Asp) synthetase</fullName>
        <shortName evidence="7">Glu-Q-RSs</shortName>
        <ecNumber evidence="7">6.1.1.-</ecNumber>
    </recommendedName>
</protein>
<dbReference type="Gene3D" id="3.40.50.620">
    <property type="entry name" value="HUPs"/>
    <property type="match status" value="1"/>
</dbReference>
<dbReference type="FunFam" id="3.40.50.620:FF:000093">
    <property type="entry name" value="Glutamyl-Q tRNA(Asp) synthetase"/>
    <property type="match status" value="1"/>
</dbReference>
<dbReference type="InterPro" id="IPR022380">
    <property type="entry name" value="Glu-Q_tRNA(Asp)_Synthase"/>
</dbReference>
<dbReference type="SUPFAM" id="SSF52374">
    <property type="entry name" value="Nucleotidylyl transferase"/>
    <property type="match status" value="1"/>
</dbReference>